<dbReference type="Pfam" id="PF13649">
    <property type="entry name" value="Methyltransf_25"/>
    <property type="match status" value="1"/>
</dbReference>
<dbReference type="AlphaFoldDB" id="A0A977KXS1"/>
<proteinExistence type="predicted"/>
<protein>
    <submittedName>
        <fullName evidence="2">Class I SAM-dependent methyltransferase</fullName>
    </submittedName>
</protein>
<dbReference type="Gene3D" id="3.40.50.150">
    <property type="entry name" value="Vaccinia Virus protein VP39"/>
    <property type="match status" value="1"/>
</dbReference>
<dbReference type="GO" id="GO:0032259">
    <property type="term" value="P:methylation"/>
    <property type="evidence" value="ECO:0007669"/>
    <property type="project" value="UniProtKB-KW"/>
</dbReference>
<dbReference type="InterPro" id="IPR041698">
    <property type="entry name" value="Methyltransf_25"/>
</dbReference>
<reference evidence="2" key="1">
    <citation type="submission" date="2021-04" db="EMBL/GenBank/DDBJ databases">
        <title>Genome sequence of Woronichinia naegeliana from Washington state freshwater lake bloom.</title>
        <authorList>
            <person name="Dreher T.W."/>
        </authorList>
    </citation>
    <scope>NUCLEOTIDE SEQUENCE</scope>
    <source>
        <strain evidence="2">WA131</strain>
    </source>
</reference>
<sequence length="251" mass="28430">MSVDSQTEYIDALIDLHRGIERKGPGDNAFSLNILSNLSTLPPHPQIADLGCGSGAGALLLAQYYQSPVMAVDFALGFIDELKIRAKQCELEHLIKPIHGDMAKLDWADGSIDLLWSEGAAYNLGFEQALAIWRSLLTNTGIAVISEMSWFADHVPEPAALYWQNAYPMIANEAENSDRAHRSGFKVISTHRLPSQAWWKNYYEPLRERMSQVEISPVIQLVIDEIEEEMNLFERFSDFYGYTFYVLQVRQ</sequence>
<dbReference type="CDD" id="cd02440">
    <property type="entry name" value="AdoMet_MTases"/>
    <property type="match status" value="1"/>
</dbReference>
<gene>
    <name evidence="2" type="ORF">KA717_36625</name>
</gene>
<dbReference type="SUPFAM" id="SSF53335">
    <property type="entry name" value="S-adenosyl-L-methionine-dependent methyltransferases"/>
    <property type="match status" value="1"/>
</dbReference>
<keyword evidence="2" id="KW-0489">Methyltransferase</keyword>
<dbReference type="GO" id="GO:0008757">
    <property type="term" value="F:S-adenosylmethionine-dependent methyltransferase activity"/>
    <property type="evidence" value="ECO:0007669"/>
    <property type="project" value="InterPro"/>
</dbReference>
<name>A0A977KXS1_9CYAN</name>
<dbReference type="Proteomes" id="UP001065613">
    <property type="component" value="Chromosome"/>
</dbReference>
<evidence type="ECO:0000259" key="1">
    <source>
        <dbReference type="Pfam" id="PF13649"/>
    </source>
</evidence>
<organism evidence="2">
    <name type="scientific">Woronichinia naegeliana WA131</name>
    <dbReference type="NCBI Taxonomy" id="2824559"/>
    <lineage>
        <taxon>Bacteria</taxon>
        <taxon>Bacillati</taxon>
        <taxon>Cyanobacteriota</taxon>
        <taxon>Cyanophyceae</taxon>
        <taxon>Synechococcales</taxon>
        <taxon>Coelosphaeriaceae</taxon>
        <taxon>Woronichinia</taxon>
    </lineage>
</organism>
<dbReference type="InterPro" id="IPR029063">
    <property type="entry name" value="SAM-dependent_MTases_sf"/>
</dbReference>
<keyword evidence="2" id="KW-0808">Transferase</keyword>
<dbReference type="KEGG" id="wna:KA717_36625"/>
<dbReference type="EMBL" id="CP073041">
    <property type="protein sequence ID" value="UXE60906.1"/>
    <property type="molecule type" value="Genomic_DNA"/>
</dbReference>
<feature type="domain" description="Methyltransferase" evidence="1">
    <location>
        <begin position="47"/>
        <end position="140"/>
    </location>
</feature>
<evidence type="ECO:0000313" key="2">
    <source>
        <dbReference type="EMBL" id="UXE60906.1"/>
    </source>
</evidence>
<accession>A0A977KXS1</accession>